<proteinExistence type="predicted"/>
<reference evidence="1" key="1">
    <citation type="submission" date="2020-04" db="EMBL/GenBank/DDBJ databases">
        <authorList>
            <person name="Chiriac C."/>
            <person name="Salcher M."/>
            <person name="Ghai R."/>
            <person name="Kavagutti S V."/>
        </authorList>
    </citation>
    <scope>NUCLEOTIDE SEQUENCE</scope>
</reference>
<organism evidence="1">
    <name type="scientific">uncultured Caudovirales phage</name>
    <dbReference type="NCBI Taxonomy" id="2100421"/>
    <lineage>
        <taxon>Viruses</taxon>
        <taxon>Duplodnaviria</taxon>
        <taxon>Heunggongvirae</taxon>
        <taxon>Uroviricota</taxon>
        <taxon>Caudoviricetes</taxon>
        <taxon>Peduoviridae</taxon>
        <taxon>Maltschvirus</taxon>
        <taxon>Maltschvirus maltsch</taxon>
    </lineage>
</organism>
<dbReference type="EMBL" id="LR796350">
    <property type="protein sequence ID" value="CAB4139576.1"/>
    <property type="molecule type" value="Genomic_DNA"/>
</dbReference>
<accession>A0A6J5M3C1</accession>
<name>A0A6J5M3C1_9CAUD</name>
<gene>
    <name evidence="1" type="ORF">UFOVP340_54</name>
</gene>
<sequence length="72" mass="8505">MSIVTREQIEERIRTIRQNVREGKSHMWALNGYDAETINRIRSDAYSAVEKYVKELKAMGVRASLSRETKWF</sequence>
<protein>
    <submittedName>
        <fullName evidence="1">Uncharacterized protein</fullName>
    </submittedName>
</protein>
<evidence type="ECO:0000313" key="1">
    <source>
        <dbReference type="EMBL" id="CAB4139576.1"/>
    </source>
</evidence>